<feature type="domain" description="Acetyl-coenzyme A synthetase N-terminal" evidence="2">
    <location>
        <begin position="38"/>
        <end position="98"/>
    </location>
</feature>
<keyword evidence="4" id="KW-1185">Reference proteome</keyword>
<reference evidence="3" key="1">
    <citation type="submission" date="2023-07" db="EMBL/GenBank/DDBJ databases">
        <authorList>
            <person name="Stuckert A."/>
        </authorList>
    </citation>
    <scope>NUCLEOTIDE SEQUENCE</scope>
</reference>
<dbReference type="InterPro" id="IPR032387">
    <property type="entry name" value="ACAS_N"/>
</dbReference>
<dbReference type="SUPFAM" id="SSF56801">
    <property type="entry name" value="Acetyl-CoA synthetase-like"/>
    <property type="match status" value="1"/>
</dbReference>
<dbReference type="PANTHER" id="PTHR24095:SF146">
    <property type="entry name" value="ACETYL-COENZYME A SYNTHETASE"/>
    <property type="match status" value="1"/>
</dbReference>
<gene>
    <name evidence="3" type="ORF">RIMI_LOCUS13042405</name>
</gene>
<name>A0ABN9LXQ4_9NEOB</name>
<comment type="caution">
    <text evidence="3">The sequence shown here is derived from an EMBL/GenBank/DDBJ whole genome shotgun (WGS) entry which is preliminary data.</text>
</comment>
<feature type="compositionally biased region" description="Polar residues" evidence="1">
    <location>
        <begin position="1"/>
        <end position="11"/>
    </location>
</feature>
<sequence length="169" mass="19645">MPSQVKATSQGAPEDEEKTYQPAEPLQEHAHVPDLRTYKDLYEKSINNPQEFWLNVASEFYWKSPPTGKVLDYNFDITKGKIFVEFMSGAKTNVCYNVVDRNVLEKNLGDKTAYLWRRRRLTQAFEVILKMTQILKITSVLGQSTLHHVNEQRRSTFCPHYKGSEPGRY</sequence>
<dbReference type="Gene3D" id="3.40.50.12780">
    <property type="entry name" value="N-terminal domain of ligase-like"/>
    <property type="match status" value="1"/>
</dbReference>
<dbReference type="EMBL" id="CAUEEQ010031766">
    <property type="protein sequence ID" value="CAJ0950477.1"/>
    <property type="molecule type" value="Genomic_DNA"/>
</dbReference>
<evidence type="ECO:0000313" key="3">
    <source>
        <dbReference type="EMBL" id="CAJ0950477.1"/>
    </source>
</evidence>
<dbReference type="Pfam" id="PF16177">
    <property type="entry name" value="ACAS_N"/>
    <property type="match status" value="1"/>
</dbReference>
<protein>
    <recommendedName>
        <fullName evidence="2">Acetyl-coenzyme A synthetase N-terminal domain-containing protein</fullName>
    </recommendedName>
</protein>
<feature type="region of interest" description="Disordered" evidence="1">
    <location>
        <begin position="1"/>
        <end position="27"/>
    </location>
</feature>
<evidence type="ECO:0000259" key="2">
    <source>
        <dbReference type="Pfam" id="PF16177"/>
    </source>
</evidence>
<proteinExistence type="predicted"/>
<organism evidence="3 4">
    <name type="scientific">Ranitomeya imitator</name>
    <name type="common">mimic poison frog</name>
    <dbReference type="NCBI Taxonomy" id="111125"/>
    <lineage>
        <taxon>Eukaryota</taxon>
        <taxon>Metazoa</taxon>
        <taxon>Chordata</taxon>
        <taxon>Craniata</taxon>
        <taxon>Vertebrata</taxon>
        <taxon>Euteleostomi</taxon>
        <taxon>Amphibia</taxon>
        <taxon>Batrachia</taxon>
        <taxon>Anura</taxon>
        <taxon>Neobatrachia</taxon>
        <taxon>Hyloidea</taxon>
        <taxon>Dendrobatidae</taxon>
        <taxon>Dendrobatinae</taxon>
        <taxon>Ranitomeya</taxon>
    </lineage>
</organism>
<dbReference type="InterPro" id="IPR042099">
    <property type="entry name" value="ANL_N_sf"/>
</dbReference>
<dbReference type="PANTHER" id="PTHR24095">
    <property type="entry name" value="ACETYL-COENZYME A SYNTHETASE"/>
    <property type="match status" value="1"/>
</dbReference>
<accession>A0ABN9LXQ4</accession>
<evidence type="ECO:0000256" key="1">
    <source>
        <dbReference type="SAM" id="MobiDB-lite"/>
    </source>
</evidence>
<evidence type="ECO:0000313" key="4">
    <source>
        <dbReference type="Proteomes" id="UP001176940"/>
    </source>
</evidence>
<dbReference type="Proteomes" id="UP001176940">
    <property type="component" value="Unassembled WGS sequence"/>
</dbReference>